<feature type="transmembrane region" description="Helical" evidence="1">
    <location>
        <begin position="90"/>
        <end position="109"/>
    </location>
</feature>
<feature type="transmembrane region" description="Helical" evidence="1">
    <location>
        <begin position="163"/>
        <end position="183"/>
    </location>
</feature>
<keyword evidence="1" id="KW-0812">Transmembrane</keyword>
<reference evidence="2 3" key="1">
    <citation type="submission" date="2020-12" db="EMBL/GenBank/DDBJ databases">
        <title>FDA dAtabase for Regulatory Grade micrObial Sequences (FDA-ARGOS): Supporting development and validation of Infectious Disease Dx tests.</title>
        <authorList>
            <person name="Sproer C."/>
            <person name="Gronow S."/>
            <person name="Severitt S."/>
            <person name="Schroder I."/>
            <person name="Tallon L."/>
            <person name="Sadzewicz L."/>
            <person name="Zhao X."/>
            <person name="Boylan J."/>
            <person name="Ott S."/>
            <person name="Bowen H."/>
            <person name="Vavikolanu K."/>
            <person name="Mehta A."/>
            <person name="Aluvathingal J."/>
            <person name="Nadendla S."/>
            <person name="Lowell S."/>
            <person name="Myers T."/>
            <person name="Yan Y."/>
            <person name="Sichtig H."/>
        </authorList>
    </citation>
    <scope>NUCLEOTIDE SEQUENCE [LARGE SCALE GENOMIC DNA]</scope>
    <source>
        <strain evidence="2 3">FDAARGOS_909</strain>
    </source>
</reference>
<dbReference type="AlphaFoldDB" id="A0A7T2W0Y0"/>
<protein>
    <submittedName>
        <fullName evidence="2">Uncharacterized protein</fullName>
    </submittedName>
</protein>
<organism evidence="2 3">
    <name type="scientific">Delftia acidovorans</name>
    <name type="common">Pseudomonas acidovorans</name>
    <name type="synonym">Comamonas acidovorans</name>
    <dbReference type="NCBI Taxonomy" id="80866"/>
    <lineage>
        <taxon>Bacteria</taxon>
        <taxon>Pseudomonadati</taxon>
        <taxon>Pseudomonadota</taxon>
        <taxon>Betaproteobacteria</taxon>
        <taxon>Burkholderiales</taxon>
        <taxon>Comamonadaceae</taxon>
        <taxon>Delftia</taxon>
    </lineage>
</organism>
<keyword evidence="1" id="KW-0472">Membrane</keyword>
<sequence length="345" mass="36563">MLSIAMLYMLSFIQQEKVPLSITSSTMITALPSLFVLLVLLIALLTGFLLSPTLALFTPMTPQGSKRLIDLLQGQHDKPSQGRQPAVSKVIIGGWLLSLAPPGVALGIVELLPMQWLDEYSIWLELAFLLMCPALAVLILWVAIRFHPQVPKWRETSWSFRGLLMATMLPQLVLMTYVVMLAARATHGNGGSLGILALCTLTGAVGLGLLQLAGARLIAVVTKPGDSLAGAALLSIGLVALLGIYPPSGALLAGAALQITASGARTCAVLSWTPEGAKALPRLKDSAFPNDTLPLRILVESDGHFLVRAIGEKSKRVDFIPRSVVTGIHECPAVRSGPPPAANPA</sequence>
<feature type="transmembrane region" description="Helical" evidence="1">
    <location>
        <begin position="227"/>
        <end position="245"/>
    </location>
</feature>
<evidence type="ECO:0000256" key="1">
    <source>
        <dbReference type="SAM" id="Phobius"/>
    </source>
</evidence>
<feature type="transmembrane region" description="Helical" evidence="1">
    <location>
        <begin position="195"/>
        <end position="215"/>
    </location>
</feature>
<feature type="transmembrane region" description="Helical" evidence="1">
    <location>
        <begin position="31"/>
        <end position="57"/>
    </location>
</feature>
<feature type="transmembrane region" description="Helical" evidence="1">
    <location>
        <begin position="121"/>
        <end position="143"/>
    </location>
</feature>
<dbReference type="Proteomes" id="UP000594778">
    <property type="component" value="Chromosome"/>
</dbReference>
<gene>
    <name evidence="2" type="ORF">I6G66_06715</name>
</gene>
<accession>A0A7T2W0Y0</accession>
<evidence type="ECO:0000313" key="3">
    <source>
        <dbReference type="Proteomes" id="UP000594778"/>
    </source>
</evidence>
<dbReference type="RefSeq" id="WP_197956529.1">
    <property type="nucleotide sequence ID" value="NZ_CP065668.1"/>
</dbReference>
<proteinExistence type="predicted"/>
<evidence type="ECO:0000313" key="2">
    <source>
        <dbReference type="EMBL" id="QPS09703.1"/>
    </source>
</evidence>
<dbReference type="EMBL" id="CP065668">
    <property type="protein sequence ID" value="QPS09703.1"/>
    <property type="molecule type" value="Genomic_DNA"/>
</dbReference>
<keyword evidence="1" id="KW-1133">Transmembrane helix</keyword>
<name>A0A7T2W0Y0_DELAC</name>